<reference evidence="1 2" key="1">
    <citation type="submission" date="2017-06" db="EMBL/GenBank/DDBJ databases">
        <title>Investigating the central metabolism of Clostridium thermosuccinogenes.</title>
        <authorList>
            <person name="Koendjbiharie J.G."/>
            <person name="van Kranenburg R."/>
        </authorList>
    </citation>
    <scope>NUCLEOTIDE SEQUENCE [LARGE SCALE GENOMIC DNA]</scope>
    <source>
        <strain evidence="1 2">DSM 5806</strain>
    </source>
</reference>
<sequence>MHALSSEAAVKNRKNEPLLLMGAPTFPSKTMDAASITLLLRRELCQSENSFTIPLFNPYRKGISSAVIVQLLLPHHFTCRNLLAKLVTLLIYFPIYAKSKITR</sequence>
<evidence type="ECO:0000313" key="1">
    <source>
        <dbReference type="EMBL" id="PNU01029.1"/>
    </source>
</evidence>
<evidence type="ECO:0000313" key="2">
    <source>
        <dbReference type="Proteomes" id="UP000236151"/>
    </source>
</evidence>
<comment type="caution">
    <text evidence="1">The sequence shown here is derived from an EMBL/GenBank/DDBJ whole genome shotgun (WGS) entry which is preliminary data.</text>
</comment>
<name>A0A2K2FKP1_9CLOT</name>
<protein>
    <submittedName>
        <fullName evidence="1">Uncharacterized protein</fullName>
    </submittedName>
</protein>
<keyword evidence="2" id="KW-1185">Reference proteome</keyword>
<dbReference type="EMBL" id="NIOJ01000004">
    <property type="protein sequence ID" value="PNU01029.1"/>
    <property type="molecule type" value="Genomic_DNA"/>
</dbReference>
<accession>A0A2K2FKP1</accession>
<gene>
    <name evidence="1" type="ORF">CDQ84_02545</name>
</gene>
<proteinExistence type="predicted"/>
<dbReference type="AlphaFoldDB" id="A0A2K2FKP1"/>
<dbReference type="Proteomes" id="UP000236151">
    <property type="component" value="Unassembled WGS sequence"/>
</dbReference>
<organism evidence="1 2">
    <name type="scientific">Clostridium thermosuccinogenes</name>
    <dbReference type="NCBI Taxonomy" id="84032"/>
    <lineage>
        <taxon>Bacteria</taxon>
        <taxon>Bacillati</taxon>
        <taxon>Bacillota</taxon>
        <taxon>Clostridia</taxon>
        <taxon>Eubacteriales</taxon>
        <taxon>Clostridiaceae</taxon>
        <taxon>Clostridium</taxon>
    </lineage>
</organism>